<keyword evidence="6" id="KW-0808">Transferase</keyword>
<comment type="cofactor">
    <cofactor evidence="1 4">
        <name>pyridoxal 5'-phosphate</name>
        <dbReference type="ChEBI" id="CHEBI:597326"/>
    </cofactor>
</comment>
<proteinExistence type="inferred from homology"/>
<sequence length="388" mass="42250">MSVSDKREPLAYFDNGATSFPKPPQVAEAVARYLTEVGGNYGRSFHSRAVESGTAIEQCRDMLAEMMDISQVEHLCFASNATHAANVIIQGLSFKEGAEVLISPMEHNATARPLKMLEEQGLIKLETLPAGLDGRIQVEKVSNYINKNTALVVINHQSNVNGVIQPVEEISDVLGYIPLMVDASQSLGKVPVKVDASKIDYLIFTGHKGLLGPTGTGGMFIRYPDQVNPLILGGTGSNSEHLSMPLVMPDRFEAGTPNIAGIFGLLAALENRPGSQHTREEFLNLLDAIEEIDGFRILRTEDQDSQGEVISLVHDEYDSSELAWLLSSRANIQTRSGLHCAPLAHKHLGSFPDGTCRLSPSVYHGQADFEFLLDTLRGISLEKLKESA</sequence>
<dbReference type="PANTHER" id="PTHR43586:SF4">
    <property type="entry name" value="ISOPENICILLIN N EPIMERASE"/>
    <property type="match status" value="1"/>
</dbReference>
<dbReference type="GO" id="GO:0008483">
    <property type="term" value="F:transaminase activity"/>
    <property type="evidence" value="ECO:0007669"/>
    <property type="project" value="UniProtKB-KW"/>
</dbReference>
<dbReference type="InterPro" id="IPR010969">
    <property type="entry name" value="Cys_dSase-rel_unknwn_funct"/>
</dbReference>
<protein>
    <submittedName>
        <fullName evidence="6">Aminotransferase class V-fold PLP-dependent enzyme</fullName>
    </submittedName>
</protein>
<dbReference type="PANTHER" id="PTHR43586">
    <property type="entry name" value="CYSTEINE DESULFURASE"/>
    <property type="match status" value="1"/>
</dbReference>
<dbReference type="Pfam" id="PF00266">
    <property type="entry name" value="Aminotran_5"/>
    <property type="match status" value="1"/>
</dbReference>
<reference evidence="6 7" key="1">
    <citation type="submission" date="2022-05" db="EMBL/GenBank/DDBJ databases">
        <authorList>
            <person name="Park J.-S."/>
        </authorList>
    </citation>
    <scope>NUCLEOTIDE SEQUENCE [LARGE SCALE GENOMIC DNA]</scope>
    <source>
        <strain evidence="6 7">2012CJ34-2</strain>
    </source>
</reference>
<keyword evidence="6" id="KW-0032">Aminotransferase</keyword>
<organism evidence="6 7">
    <name type="scientific">Parendozoicomonas callyspongiae</name>
    <dbReference type="NCBI Taxonomy" id="2942213"/>
    <lineage>
        <taxon>Bacteria</taxon>
        <taxon>Pseudomonadati</taxon>
        <taxon>Pseudomonadota</taxon>
        <taxon>Gammaproteobacteria</taxon>
        <taxon>Oceanospirillales</taxon>
        <taxon>Endozoicomonadaceae</taxon>
        <taxon>Parendozoicomonas</taxon>
    </lineage>
</organism>
<keyword evidence="2" id="KW-0663">Pyridoxal phosphate</keyword>
<accession>A0ABT0PL38</accession>
<comment type="similarity">
    <text evidence="3">Belongs to the class-V pyridoxal-phosphate-dependent aminotransferase family.</text>
</comment>
<evidence type="ECO:0000256" key="3">
    <source>
        <dbReference type="RuleBase" id="RU004075"/>
    </source>
</evidence>
<dbReference type="NCBIfam" id="TIGR01977">
    <property type="entry name" value="am_tr_V_EF2568"/>
    <property type="match status" value="1"/>
</dbReference>
<dbReference type="SUPFAM" id="SSF53383">
    <property type="entry name" value="PLP-dependent transferases"/>
    <property type="match status" value="1"/>
</dbReference>
<dbReference type="Gene3D" id="3.40.640.10">
    <property type="entry name" value="Type I PLP-dependent aspartate aminotransferase-like (Major domain)"/>
    <property type="match status" value="1"/>
</dbReference>
<evidence type="ECO:0000256" key="4">
    <source>
        <dbReference type="RuleBase" id="RU004504"/>
    </source>
</evidence>
<dbReference type="InterPro" id="IPR020578">
    <property type="entry name" value="Aminotrans_V_PyrdxlP_BS"/>
</dbReference>
<dbReference type="RefSeq" id="WP_249700547.1">
    <property type="nucleotide sequence ID" value="NZ_JAMFLX010000021.1"/>
</dbReference>
<dbReference type="InterPro" id="IPR015424">
    <property type="entry name" value="PyrdxlP-dep_Trfase"/>
</dbReference>
<dbReference type="InterPro" id="IPR000192">
    <property type="entry name" value="Aminotrans_V_dom"/>
</dbReference>
<dbReference type="EMBL" id="JAMFLX010000021">
    <property type="protein sequence ID" value="MCL6271153.1"/>
    <property type="molecule type" value="Genomic_DNA"/>
</dbReference>
<evidence type="ECO:0000256" key="2">
    <source>
        <dbReference type="ARBA" id="ARBA00022898"/>
    </source>
</evidence>
<dbReference type="InterPro" id="IPR015422">
    <property type="entry name" value="PyrdxlP-dep_Trfase_small"/>
</dbReference>
<evidence type="ECO:0000259" key="5">
    <source>
        <dbReference type="Pfam" id="PF00266"/>
    </source>
</evidence>
<dbReference type="PROSITE" id="PS00595">
    <property type="entry name" value="AA_TRANSFER_CLASS_5"/>
    <property type="match status" value="1"/>
</dbReference>
<dbReference type="Gene3D" id="3.90.1150.10">
    <property type="entry name" value="Aspartate Aminotransferase, domain 1"/>
    <property type="match status" value="1"/>
</dbReference>
<gene>
    <name evidence="6" type="ORF">M3P05_14600</name>
</gene>
<evidence type="ECO:0000313" key="7">
    <source>
        <dbReference type="Proteomes" id="UP001203338"/>
    </source>
</evidence>
<comment type="caution">
    <text evidence="6">The sequence shown here is derived from an EMBL/GenBank/DDBJ whole genome shotgun (WGS) entry which is preliminary data.</text>
</comment>
<feature type="domain" description="Aminotransferase class V" evidence="5">
    <location>
        <begin position="12"/>
        <end position="370"/>
    </location>
</feature>
<name>A0ABT0PL38_9GAMM</name>
<keyword evidence="7" id="KW-1185">Reference proteome</keyword>
<evidence type="ECO:0000256" key="1">
    <source>
        <dbReference type="ARBA" id="ARBA00001933"/>
    </source>
</evidence>
<dbReference type="InterPro" id="IPR015421">
    <property type="entry name" value="PyrdxlP-dep_Trfase_major"/>
</dbReference>
<evidence type="ECO:0000313" key="6">
    <source>
        <dbReference type="EMBL" id="MCL6271153.1"/>
    </source>
</evidence>
<dbReference type="Proteomes" id="UP001203338">
    <property type="component" value="Unassembled WGS sequence"/>
</dbReference>